<organism evidence="3 4">
    <name type="scientific">Eragrostis curvula</name>
    <name type="common">weeping love grass</name>
    <dbReference type="NCBI Taxonomy" id="38414"/>
    <lineage>
        <taxon>Eukaryota</taxon>
        <taxon>Viridiplantae</taxon>
        <taxon>Streptophyta</taxon>
        <taxon>Embryophyta</taxon>
        <taxon>Tracheophyta</taxon>
        <taxon>Spermatophyta</taxon>
        <taxon>Magnoliopsida</taxon>
        <taxon>Liliopsida</taxon>
        <taxon>Poales</taxon>
        <taxon>Poaceae</taxon>
        <taxon>PACMAD clade</taxon>
        <taxon>Chloridoideae</taxon>
        <taxon>Eragrostideae</taxon>
        <taxon>Eragrostidinae</taxon>
        <taxon>Eragrostis</taxon>
    </lineage>
</organism>
<proteinExistence type="predicted"/>
<comment type="caution">
    <text evidence="3">The sequence shown here is derived from an EMBL/GenBank/DDBJ whole genome shotgun (WGS) entry which is preliminary data.</text>
</comment>
<evidence type="ECO:0000313" key="3">
    <source>
        <dbReference type="EMBL" id="TVU08701.1"/>
    </source>
</evidence>
<feature type="region of interest" description="Disordered" evidence="1">
    <location>
        <begin position="41"/>
        <end position="108"/>
    </location>
</feature>
<feature type="compositionally biased region" description="Basic and acidic residues" evidence="1">
    <location>
        <begin position="80"/>
        <end position="97"/>
    </location>
</feature>
<keyword evidence="4" id="KW-1185">Reference proteome</keyword>
<name>A0A5J9TDK5_9POAL</name>
<dbReference type="OrthoDB" id="662284at2759"/>
<accession>A0A5J9TDK5</accession>
<evidence type="ECO:0000313" key="4">
    <source>
        <dbReference type="Proteomes" id="UP000324897"/>
    </source>
</evidence>
<gene>
    <name evidence="3" type="ORF">EJB05_42113</name>
</gene>
<feature type="non-terminal residue" evidence="3">
    <location>
        <position position="1"/>
    </location>
</feature>
<dbReference type="Gramene" id="TVU08701">
    <property type="protein sequence ID" value="TVU08701"/>
    <property type="gene ID" value="EJB05_42113"/>
</dbReference>
<dbReference type="EMBL" id="RWGY01000039">
    <property type="protein sequence ID" value="TVU08701.1"/>
    <property type="molecule type" value="Genomic_DNA"/>
</dbReference>
<keyword evidence="2" id="KW-0732">Signal</keyword>
<evidence type="ECO:0000256" key="1">
    <source>
        <dbReference type="SAM" id="MobiDB-lite"/>
    </source>
</evidence>
<feature type="signal peptide" evidence="2">
    <location>
        <begin position="1"/>
        <end position="26"/>
    </location>
</feature>
<reference evidence="3 4" key="1">
    <citation type="journal article" date="2019" name="Sci. Rep.">
        <title>A high-quality genome of Eragrostis curvula grass provides insights into Poaceae evolution and supports new strategies to enhance forage quality.</title>
        <authorList>
            <person name="Carballo J."/>
            <person name="Santos B.A.C.M."/>
            <person name="Zappacosta D."/>
            <person name="Garbus I."/>
            <person name="Selva J.P."/>
            <person name="Gallo C.A."/>
            <person name="Diaz A."/>
            <person name="Albertini E."/>
            <person name="Caccamo M."/>
            <person name="Echenique V."/>
        </authorList>
    </citation>
    <scope>NUCLEOTIDE SEQUENCE [LARGE SCALE GENOMIC DNA]</scope>
    <source>
        <strain evidence="4">cv. Victoria</strain>
        <tissue evidence="3">Leaf</tissue>
    </source>
</reference>
<protein>
    <submittedName>
        <fullName evidence="3">Uncharacterized protein</fullName>
    </submittedName>
</protein>
<dbReference type="Proteomes" id="UP000324897">
    <property type="component" value="Chromosome 3"/>
</dbReference>
<evidence type="ECO:0000256" key="2">
    <source>
        <dbReference type="SAM" id="SignalP"/>
    </source>
</evidence>
<dbReference type="AlphaFoldDB" id="A0A5J9TDK5"/>
<feature type="chain" id="PRO_5023811099" evidence="2">
    <location>
        <begin position="27"/>
        <end position="108"/>
    </location>
</feature>
<sequence length="108" mass="11249">MASRRIAAVVTAAFLVCALLTWTPEAARMGNRGEVAVAGVNANDGGIRGNAQRSEFIGHRPRLASFTRRDDVAPPSVRDGSSKREVPGGPDPIHHPGDGIPPSSSANP</sequence>